<dbReference type="GO" id="GO:0035438">
    <property type="term" value="F:cyclic-di-GMP binding"/>
    <property type="evidence" value="ECO:0007669"/>
    <property type="project" value="InterPro"/>
</dbReference>
<evidence type="ECO:0000256" key="3">
    <source>
        <dbReference type="ARBA" id="ARBA00023143"/>
    </source>
</evidence>
<reference evidence="6 7" key="1">
    <citation type="submission" date="2019-08" db="EMBL/GenBank/DDBJ databases">
        <title>Bacillus genomes from the desert of Cuatro Cienegas, Coahuila.</title>
        <authorList>
            <person name="Olmedo-Alvarez G."/>
        </authorList>
    </citation>
    <scope>NUCLEOTIDE SEQUENCE [LARGE SCALE GENOMIC DNA]</scope>
    <source>
        <strain evidence="6 7">CH98b_3T</strain>
    </source>
</reference>
<keyword evidence="2" id="KW-0547">Nucleotide-binding</keyword>
<feature type="domain" description="Type III secretion system flagellar brake protein YcgR PilZN" evidence="5">
    <location>
        <begin position="3"/>
        <end position="89"/>
    </location>
</feature>
<dbReference type="Pfam" id="PF07238">
    <property type="entry name" value="PilZ"/>
    <property type="match status" value="1"/>
</dbReference>
<evidence type="ECO:0000256" key="2">
    <source>
        <dbReference type="ARBA" id="ARBA00022741"/>
    </source>
</evidence>
<dbReference type="SUPFAM" id="SSF141371">
    <property type="entry name" value="PilZ domain-like"/>
    <property type="match status" value="2"/>
</dbReference>
<dbReference type="OrthoDB" id="1951449at2"/>
<keyword evidence="3" id="KW-0975">Bacterial flagellum</keyword>
<evidence type="ECO:0000259" key="5">
    <source>
        <dbReference type="Pfam" id="PF12945"/>
    </source>
</evidence>
<organism evidence="6 7">
    <name type="scientific">Sutcliffiella horikoshii</name>
    <dbReference type="NCBI Taxonomy" id="79883"/>
    <lineage>
        <taxon>Bacteria</taxon>
        <taxon>Bacillati</taxon>
        <taxon>Bacillota</taxon>
        <taxon>Bacilli</taxon>
        <taxon>Bacillales</taxon>
        <taxon>Bacillaceae</taxon>
        <taxon>Sutcliffiella</taxon>
    </lineage>
</organism>
<dbReference type="EMBL" id="VTET01000001">
    <property type="protein sequence ID" value="TYS74582.1"/>
    <property type="molecule type" value="Genomic_DNA"/>
</dbReference>
<evidence type="ECO:0000259" key="4">
    <source>
        <dbReference type="Pfam" id="PF07238"/>
    </source>
</evidence>
<name>A0A5D4TJE5_9BACI</name>
<evidence type="ECO:0000313" key="6">
    <source>
        <dbReference type="EMBL" id="TYS74582.1"/>
    </source>
</evidence>
<dbReference type="Pfam" id="PF12945">
    <property type="entry name" value="PilZNR"/>
    <property type="match status" value="1"/>
</dbReference>
<dbReference type="InterPro" id="IPR009926">
    <property type="entry name" value="T3SS_YcgR_PilZN"/>
</dbReference>
<dbReference type="AlphaFoldDB" id="A0A5D4TJE5"/>
<dbReference type="InterPro" id="IPR009875">
    <property type="entry name" value="PilZ_domain"/>
</dbReference>
<sequence length="220" mass="25519">MLKPGVVLTLQVRNDDKVEKYRCKVQEVKEREFYVDYPSHMENGRTTYILNGTQLLITYVTDEGVAYTFESEVLGRMKQAIPMVQLSFPGYHQVLKVQRRQYVRVESNIDVSVHPLSFHFTPFVTVTHDISAGGAALILPEKASLPEKGHIFTTFVIHLNNGEIHYLKLKSKIIRLVEDKAKNRWKVSLQFDPVNEVQRQIIMKYCFEQQLLLRKTHSLA</sequence>
<dbReference type="RefSeq" id="WP_010194085.1">
    <property type="nucleotide sequence ID" value="NZ_JBNIKO010000009.1"/>
</dbReference>
<gene>
    <name evidence="6" type="ORF">FZC75_02475</name>
</gene>
<dbReference type="Proteomes" id="UP000324517">
    <property type="component" value="Unassembled WGS sequence"/>
</dbReference>
<protein>
    <submittedName>
        <fullName evidence="6">Pilus assembly protein PilZ</fullName>
    </submittedName>
</protein>
<dbReference type="Gene3D" id="2.30.110.10">
    <property type="entry name" value="Electron Transport, Fmn-binding Protein, Chain A"/>
    <property type="match status" value="1"/>
</dbReference>
<dbReference type="Gene3D" id="2.40.10.220">
    <property type="entry name" value="predicted glycosyltransferase like domains"/>
    <property type="match status" value="1"/>
</dbReference>
<feature type="domain" description="PilZ" evidence="4">
    <location>
        <begin position="98"/>
        <end position="208"/>
    </location>
</feature>
<accession>A0A5D4TJE5</accession>
<evidence type="ECO:0000313" key="7">
    <source>
        <dbReference type="Proteomes" id="UP000324517"/>
    </source>
</evidence>
<dbReference type="InterPro" id="IPR012349">
    <property type="entry name" value="Split_barrel_FMN-bd"/>
</dbReference>
<evidence type="ECO:0000256" key="1">
    <source>
        <dbReference type="ARBA" id="ARBA00022636"/>
    </source>
</evidence>
<proteinExistence type="predicted"/>
<comment type="caution">
    <text evidence="6">The sequence shown here is derived from an EMBL/GenBank/DDBJ whole genome shotgun (WGS) entry which is preliminary data.</text>
</comment>
<keyword evidence="1" id="KW-0973">c-di-GMP</keyword>